<dbReference type="EMBL" id="JARKIB010000717">
    <property type="protein sequence ID" value="KAJ7693754.1"/>
    <property type="molecule type" value="Genomic_DNA"/>
</dbReference>
<reference evidence="1" key="1">
    <citation type="submission" date="2023-03" db="EMBL/GenBank/DDBJ databases">
        <title>Massive genome expansion in bonnet fungi (Mycena s.s.) driven by repeated elements and novel gene families across ecological guilds.</title>
        <authorList>
            <consortium name="Lawrence Berkeley National Laboratory"/>
            <person name="Harder C.B."/>
            <person name="Miyauchi S."/>
            <person name="Viragh M."/>
            <person name="Kuo A."/>
            <person name="Thoen E."/>
            <person name="Andreopoulos B."/>
            <person name="Lu D."/>
            <person name="Skrede I."/>
            <person name="Drula E."/>
            <person name="Henrissat B."/>
            <person name="Morin E."/>
            <person name="Kohler A."/>
            <person name="Barry K."/>
            <person name="LaButti K."/>
            <person name="Morin E."/>
            <person name="Salamov A."/>
            <person name="Lipzen A."/>
            <person name="Mereny Z."/>
            <person name="Hegedus B."/>
            <person name="Baldrian P."/>
            <person name="Stursova M."/>
            <person name="Weitz H."/>
            <person name="Taylor A."/>
            <person name="Grigoriev I.V."/>
            <person name="Nagy L.G."/>
            <person name="Martin F."/>
            <person name="Kauserud H."/>
        </authorList>
    </citation>
    <scope>NUCLEOTIDE SEQUENCE</scope>
    <source>
        <strain evidence="1">CBHHK182m</strain>
    </source>
</reference>
<keyword evidence="2" id="KW-1185">Reference proteome</keyword>
<feature type="non-terminal residue" evidence="1">
    <location>
        <position position="1"/>
    </location>
</feature>
<evidence type="ECO:0000313" key="2">
    <source>
        <dbReference type="Proteomes" id="UP001215598"/>
    </source>
</evidence>
<dbReference type="AlphaFoldDB" id="A0AAD7DLT4"/>
<gene>
    <name evidence="1" type="ORF">B0H16DRAFT_1904547</name>
</gene>
<comment type="caution">
    <text evidence="1">The sequence shown here is derived from an EMBL/GenBank/DDBJ whole genome shotgun (WGS) entry which is preliminary data.</text>
</comment>
<protein>
    <submittedName>
        <fullName evidence="1">Uncharacterized protein</fullName>
    </submittedName>
</protein>
<dbReference type="Proteomes" id="UP001215598">
    <property type="component" value="Unassembled WGS sequence"/>
</dbReference>
<accession>A0AAD7DLT4</accession>
<sequence>LLPLCPLRVPFPLDPGAPSRRRSFTRCLLRAPPRRLAPPASPFSPLFLHSLALLQHVYRVPRRASIAAGLPRDSAGSLPSVSRSLHVHCVDHTLTP</sequence>
<feature type="non-terminal residue" evidence="1">
    <location>
        <position position="96"/>
    </location>
</feature>
<organism evidence="1 2">
    <name type="scientific">Mycena metata</name>
    <dbReference type="NCBI Taxonomy" id="1033252"/>
    <lineage>
        <taxon>Eukaryota</taxon>
        <taxon>Fungi</taxon>
        <taxon>Dikarya</taxon>
        <taxon>Basidiomycota</taxon>
        <taxon>Agaricomycotina</taxon>
        <taxon>Agaricomycetes</taxon>
        <taxon>Agaricomycetidae</taxon>
        <taxon>Agaricales</taxon>
        <taxon>Marasmiineae</taxon>
        <taxon>Mycenaceae</taxon>
        <taxon>Mycena</taxon>
    </lineage>
</organism>
<proteinExistence type="predicted"/>
<name>A0AAD7DLT4_9AGAR</name>
<evidence type="ECO:0000313" key="1">
    <source>
        <dbReference type="EMBL" id="KAJ7693754.1"/>
    </source>
</evidence>